<proteinExistence type="predicted"/>
<dbReference type="EMBL" id="CP002198">
    <property type="protein sequence ID" value="ADN13232.1"/>
    <property type="molecule type" value="Genomic_DNA"/>
</dbReference>
<organism evidence="2 3">
    <name type="scientific">Gloeothece verrucosa (strain PCC 7822)</name>
    <name type="common">Cyanothece sp. (strain PCC 7822)</name>
    <dbReference type="NCBI Taxonomy" id="497965"/>
    <lineage>
        <taxon>Bacteria</taxon>
        <taxon>Bacillati</taxon>
        <taxon>Cyanobacteriota</taxon>
        <taxon>Cyanophyceae</taxon>
        <taxon>Oscillatoriophycideae</taxon>
        <taxon>Chroococcales</taxon>
        <taxon>Aphanothecaceae</taxon>
        <taxon>Gloeothece</taxon>
        <taxon>Gloeothece verrucosa</taxon>
    </lineage>
</organism>
<dbReference type="STRING" id="497965.Cyan7822_1228"/>
<evidence type="ECO:0000313" key="2">
    <source>
        <dbReference type="EMBL" id="ADN13232.1"/>
    </source>
</evidence>
<feature type="coiled-coil region" evidence="1">
    <location>
        <begin position="256"/>
        <end position="290"/>
    </location>
</feature>
<keyword evidence="1" id="KW-0175">Coiled coil</keyword>
<dbReference type="AlphaFoldDB" id="E0UGM3"/>
<dbReference type="eggNOG" id="ENOG502ZCG7">
    <property type="taxonomic scope" value="Bacteria"/>
</dbReference>
<dbReference type="KEGG" id="cyj:Cyan7822_1228"/>
<gene>
    <name evidence="2" type="ordered locus">Cyan7822_1228</name>
</gene>
<dbReference type="Proteomes" id="UP000008206">
    <property type="component" value="Chromosome"/>
</dbReference>
<evidence type="ECO:0000313" key="3">
    <source>
        <dbReference type="Proteomes" id="UP000008206"/>
    </source>
</evidence>
<accession>E0UGM3</accession>
<dbReference type="OrthoDB" id="421643at2"/>
<protein>
    <submittedName>
        <fullName evidence="2">Uncharacterized protein</fullName>
    </submittedName>
</protein>
<dbReference type="HOGENOM" id="CLU_079645_0_0_3"/>
<sequence length="300" mass="34074">MASKIQKLKEELAILENQTSLLYAEAKETYQKYLKTLSQSVQKQLILAVYQICTQSYPQAFLKLSYSQRQKIQENIKSLGKTLDPKLLSYLDKTDNLDSEPGASLNIMEQMLLNLSNTETPEEEKTIEDELLLPVESTTPKNTVINNPNHLVNWCKMLEQGIVTTLNNLSKEVNHLLQQAHILPSQLPPQVLDMAIQAEEAGQPMSGSPNLLNVIVETGAKNLDETAEEPEIPSKITKITALHLRLSEIEFADANLSLHHREIRNLLEKIAQLRKQYQKKQRECAVAEAEAAWRACWYEE</sequence>
<evidence type="ECO:0000256" key="1">
    <source>
        <dbReference type="SAM" id="Coils"/>
    </source>
</evidence>
<name>E0UGM3_GLOV7</name>
<dbReference type="RefSeq" id="WP_013321339.1">
    <property type="nucleotide sequence ID" value="NC_014501.1"/>
</dbReference>
<keyword evidence="3" id="KW-1185">Reference proteome</keyword>
<reference evidence="3" key="1">
    <citation type="journal article" date="2011" name="MBio">
        <title>Novel metabolic attributes of the genus Cyanothece, comprising a group of unicellular nitrogen-fixing Cyanobacteria.</title>
        <authorList>
            <person name="Bandyopadhyay A."/>
            <person name="Elvitigala T."/>
            <person name="Welsh E."/>
            <person name="Stockel J."/>
            <person name="Liberton M."/>
            <person name="Min H."/>
            <person name="Sherman L.A."/>
            <person name="Pakrasi H.B."/>
        </authorList>
    </citation>
    <scope>NUCLEOTIDE SEQUENCE [LARGE SCALE GENOMIC DNA]</scope>
    <source>
        <strain evidence="3">PCC 7822</strain>
    </source>
</reference>